<dbReference type="AlphaFoldDB" id="A0A9N8HY32"/>
<reference evidence="4" key="1">
    <citation type="submission" date="2020-06" db="EMBL/GenBank/DDBJ databases">
        <authorList>
            <consortium name="Plant Systems Biology data submission"/>
        </authorList>
    </citation>
    <scope>NUCLEOTIDE SEQUENCE</scope>
    <source>
        <strain evidence="4">D6</strain>
    </source>
</reference>
<evidence type="ECO:0000313" key="5">
    <source>
        <dbReference type="Proteomes" id="UP001153069"/>
    </source>
</evidence>
<dbReference type="Gene3D" id="3.40.50.11980">
    <property type="match status" value="1"/>
</dbReference>
<keyword evidence="5" id="KW-1185">Reference proteome</keyword>
<dbReference type="GO" id="GO:0001682">
    <property type="term" value="P:tRNA 5'-leader removal"/>
    <property type="evidence" value="ECO:0007669"/>
    <property type="project" value="TreeGrafter"/>
</dbReference>
<name>A0A9N8HY32_9STRA</name>
<dbReference type="InterPro" id="IPR011990">
    <property type="entry name" value="TPR-like_helical_dom_sf"/>
</dbReference>
<feature type="compositionally biased region" description="Low complexity" evidence="2">
    <location>
        <begin position="135"/>
        <end position="148"/>
    </location>
</feature>
<feature type="region of interest" description="Disordered" evidence="2">
    <location>
        <begin position="1"/>
        <end position="50"/>
    </location>
</feature>
<accession>A0A9N8HY32</accession>
<feature type="domain" description="PROP1-like PPR" evidence="3">
    <location>
        <begin position="202"/>
        <end position="263"/>
    </location>
</feature>
<dbReference type="Gene3D" id="1.25.40.10">
    <property type="entry name" value="Tetratricopeptide repeat domain"/>
    <property type="match status" value="2"/>
</dbReference>
<proteinExistence type="predicted"/>
<feature type="domain" description="PROP1-like PPR" evidence="3">
    <location>
        <begin position="37"/>
        <end position="95"/>
    </location>
</feature>
<evidence type="ECO:0000256" key="2">
    <source>
        <dbReference type="SAM" id="MobiDB-lite"/>
    </source>
</evidence>
<dbReference type="Proteomes" id="UP001153069">
    <property type="component" value="Unassembled WGS sequence"/>
</dbReference>
<feature type="compositionally biased region" description="Basic and acidic residues" evidence="2">
    <location>
        <begin position="1"/>
        <end position="14"/>
    </location>
</feature>
<dbReference type="PANTHER" id="PTHR13547:SF1">
    <property type="entry name" value="MITOCHONDRIAL RIBONUCLEASE P CATALYTIC SUBUNIT"/>
    <property type="match status" value="1"/>
</dbReference>
<feature type="non-terminal residue" evidence="4">
    <location>
        <position position="1"/>
    </location>
</feature>
<feature type="region of interest" description="Disordered" evidence="2">
    <location>
        <begin position="124"/>
        <end position="148"/>
    </location>
</feature>
<protein>
    <recommendedName>
        <fullName evidence="3">PROP1-like PPR domain-containing protein</fullName>
    </recommendedName>
</protein>
<dbReference type="GO" id="GO:0004526">
    <property type="term" value="F:ribonuclease P activity"/>
    <property type="evidence" value="ECO:0007669"/>
    <property type="project" value="TreeGrafter"/>
</dbReference>
<gene>
    <name evidence="4" type="ORF">SEMRO_2720_G335450.1</name>
</gene>
<dbReference type="Pfam" id="PF17177">
    <property type="entry name" value="PPR_long"/>
    <property type="match status" value="2"/>
</dbReference>
<dbReference type="PANTHER" id="PTHR13547">
    <property type="match status" value="1"/>
</dbReference>
<dbReference type="InterPro" id="IPR033443">
    <property type="entry name" value="PROP1-like_PPR_dom"/>
</dbReference>
<sequence length="433" mass="48136">MESDSPKKKPRVGDDPPNGQADAPNDPKTTPQNEPSKKSKRKKDPEVMAARKKIQMCCKSNDLATALEVYRDALTKNIKIEAQSFYSLLNLCDGLERNRIHIGTPKQYGTPTTTNTVEANGMEADNSKVEDTTEEPATTTTNSTETTATTKHVDLETRQKAAFEIKEQMDEQKIPLNETAYSALVKLLSKAKQFEKANAYRKAEGTNSRELVLTEREYAALFDCCATVGDAIVMQKVLTDLSEDVLVPSRETCRAIVNWFESPFSSSSSTTDDDKTTTSQAILDKIVLPPSLQTYQTEPIGPVTTVSAGDATQKWQVSHGCGINTQTGTLEDGCLKGEQLQQVKLSTVAWQTMVEMNEKIVVSGKLDQDTSQFQGGKKGRKRTLGDRDQEDRKRMWQDFQNYLEREKQQRPKSASTTFDVVIDGANVGYFQTN</sequence>
<comment type="caution">
    <text evidence="4">The sequence shown here is derived from an EMBL/GenBank/DDBJ whole genome shotgun (WGS) entry which is preliminary data.</text>
</comment>
<organism evidence="4 5">
    <name type="scientific">Seminavis robusta</name>
    <dbReference type="NCBI Taxonomy" id="568900"/>
    <lineage>
        <taxon>Eukaryota</taxon>
        <taxon>Sar</taxon>
        <taxon>Stramenopiles</taxon>
        <taxon>Ochrophyta</taxon>
        <taxon>Bacillariophyta</taxon>
        <taxon>Bacillariophyceae</taxon>
        <taxon>Bacillariophycidae</taxon>
        <taxon>Naviculales</taxon>
        <taxon>Naviculaceae</taxon>
        <taxon>Seminavis</taxon>
    </lineage>
</organism>
<dbReference type="EMBL" id="CAICTM010002718">
    <property type="protein sequence ID" value="CAB9530036.1"/>
    <property type="molecule type" value="Genomic_DNA"/>
</dbReference>
<keyword evidence="1" id="KW-0677">Repeat</keyword>
<evidence type="ECO:0000256" key="1">
    <source>
        <dbReference type="ARBA" id="ARBA00022737"/>
    </source>
</evidence>
<evidence type="ECO:0000313" key="4">
    <source>
        <dbReference type="EMBL" id="CAB9530036.1"/>
    </source>
</evidence>
<feature type="region of interest" description="Disordered" evidence="2">
    <location>
        <begin position="369"/>
        <end position="391"/>
    </location>
</feature>
<dbReference type="OrthoDB" id="46913at2759"/>
<evidence type="ECO:0000259" key="3">
    <source>
        <dbReference type="Pfam" id="PF17177"/>
    </source>
</evidence>